<feature type="domain" description="HTH lacI-type" evidence="4">
    <location>
        <begin position="22"/>
        <end position="77"/>
    </location>
</feature>
<keyword evidence="6" id="KW-1185">Reference proteome</keyword>
<dbReference type="Gene3D" id="1.10.260.40">
    <property type="entry name" value="lambda repressor-like DNA-binding domains"/>
    <property type="match status" value="1"/>
</dbReference>
<dbReference type="SUPFAM" id="SSF53822">
    <property type="entry name" value="Periplasmic binding protein-like I"/>
    <property type="match status" value="1"/>
</dbReference>
<dbReference type="InterPro" id="IPR028082">
    <property type="entry name" value="Peripla_BP_I"/>
</dbReference>
<dbReference type="Pfam" id="PF00356">
    <property type="entry name" value="LacI"/>
    <property type="match status" value="1"/>
</dbReference>
<dbReference type="PANTHER" id="PTHR30146">
    <property type="entry name" value="LACI-RELATED TRANSCRIPTIONAL REPRESSOR"/>
    <property type="match status" value="1"/>
</dbReference>
<evidence type="ECO:0000256" key="2">
    <source>
        <dbReference type="ARBA" id="ARBA00023125"/>
    </source>
</evidence>
<dbReference type="InterPro" id="IPR010982">
    <property type="entry name" value="Lambda_DNA-bd_dom_sf"/>
</dbReference>
<evidence type="ECO:0000256" key="3">
    <source>
        <dbReference type="ARBA" id="ARBA00023163"/>
    </source>
</evidence>
<dbReference type="EMBL" id="ACCL02000009">
    <property type="protein sequence ID" value="EET60689.1"/>
    <property type="molecule type" value="Genomic_DNA"/>
</dbReference>
<keyword evidence="1" id="KW-0805">Transcription regulation</keyword>
<sequence length="360" mass="39969">MGYFTFRHPIKTYPWEVFAMSATLKDIARETNLSVTTVSLVLNKKPCRVSDATRELILKTAEEMNYYPNQLAVGLVKQQSNTIGLIIPDISNHFYSNLALGIDAEMNNHNKNIILLNTDFDAEKLVRGINVLKSRGVDAIILTAASLSPKNLSLYSDLLSNVRVPVVTVDHYYPELHCSAVQLNNRKGAYIAVKHLINYGHTDIACITGPRHSTVTLERLEGYRLAMKEAGLSLPEKYMFCGNYRQEGGARAAEEILRSTKATAIFAFNDVMALGACQTLKEHAVSIPDDMSIVGFDNIDFSGMLAVPLTTVNQPAYEIGQEAARQALLEIEHPDIEKRTITFEPHLIVRSSTKPRASKS</sequence>
<dbReference type="PANTHER" id="PTHR30146:SF109">
    <property type="entry name" value="HTH-TYPE TRANSCRIPTIONAL REGULATOR GALS"/>
    <property type="match status" value="1"/>
</dbReference>
<name>C6LEV1_9FIRM</name>
<dbReference type="CDD" id="cd01392">
    <property type="entry name" value="HTH_LacI"/>
    <property type="match status" value="1"/>
</dbReference>
<evidence type="ECO:0000313" key="6">
    <source>
        <dbReference type="Proteomes" id="UP000005561"/>
    </source>
</evidence>
<evidence type="ECO:0000256" key="1">
    <source>
        <dbReference type="ARBA" id="ARBA00023015"/>
    </source>
</evidence>
<keyword evidence="3" id="KW-0804">Transcription</keyword>
<dbReference type="eggNOG" id="COG1609">
    <property type="taxonomic scope" value="Bacteria"/>
</dbReference>
<dbReference type="InterPro" id="IPR000843">
    <property type="entry name" value="HTH_LacI"/>
</dbReference>
<organism evidence="5 6">
    <name type="scientific">Marvinbryantia formatexigens DSM 14469</name>
    <dbReference type="NCBI Taxonomy" id="478749"/>
    <lineage>
        <taxon>Bacteria</taxon>
        <taxon>Bacillati</taxon>
        <taxon>Bacillota</taxon>
        <taxon>Clostridia</taxon>
        <taxon>Lachnospirales</taxon>
        <taxon>Lachnospiraceae</taxon>
        <taxon>Marvinbryantia</taxon>
    </lineage>
</organism>
<evidence type="ECO:0000313" key="5">
    <source>
        <dbReference type="EMBL" id="EET60689.1"/>
    </source>
</evidence>
<dbReference type="Gene3D" id="3.40.50.2300">
    <property type="match status" value="2"/>
</dbReference>
<dbReference type="Pfam" id="PF13377">
    <property type="entry name" value="Peripla_BP_3"/>
    <property type="match status" value="1"/>
</dbReference>
<proteinExistence type="predicted"/>
<dbReference type="PROSITE" id="PS50932">
    <property type="entry name" value="HTH_LACI_2"/>
    <property type="match status" value="1"/>
</dbReference>
<gene>
    <name evidence="5" type="ORF">BRYFOR_07151</name>
</gene>
<reference evidence="5" key="1">
    <citation type="submission" date="2009-07" db="EMBL/GenBank/DDBJ databases">
        <authorList>
            <person name="Weinstock G."/>
            <person name="Sodergren E."/>
            <person name="Clifton S."/>
            <person name="Fulton L."/>
            <person name="Fulton B."/>
            <person name="Courtney L."/>
            <person name="Fronick C."/>
            <person name="Harrison M."/>
            <person name="Strong C."/>
            <person name="Farmer C."/>
            <person name="Delahaunty K."/>
            <person name="Markovic C."/>
            <person name="Hall O."/>
            <person name="Minx P."/>
            <person name="Tomlinson C."/>
            <person name="Mitreva M."/>
            <person name="Nelson J."/>
            <person name="Hou S."/>
            <person name="Wollam A."/>
            <person name="Pepin K.H."/>
            <person name="Johnson M."/>
            <person name="Bhonagiri V."/>
            <person name="Nash W.E."/>
            <person name="Warren W."/>
            <person name="Chinwalla A."/>
            <person name="Mardis E.R."/>
            <person name="Wilson R.K."/>
        </authorList>
    </citation>
    <scope>NUCLEOTIDE SEQUENCE [LARGE SCALE GENOMIC DNA]</scope>
    <source>
        <strain evidence="5">DSM 14469</strain>
    </source>
</reference>
<dbReference type="STRING" id="168384.SAMN05660368_02420"/>
<dbReference type="SUPFAM" id="SSF47413">
    <property type="entry name" value="lambda repressor-like DNA-binding domains"/>
    <property type="match status" value="1"/>
</dbReference>
<protein>
    <submittedName>
        <fullName evidence="5">Sugar-binding domain protein</fullName>
    </submittedName>
</protein>
<dbReference type="AlphaFoldDB" id="C6LEV1"/>
<comment type="caution">
    <text evidence="5">The sequence shown here is derived from an EMBL/GenBank/DDBJ whole genome shotgun (WGS) entry which is preliminary data.</text>
</comment>
<dbReference type="InterPro" id="IPR046335">
    <property type="entry name" value="LacI/GalR-like_sensor"/>
</dbReference>
<dbReference type="CDD" id="cd06267">
    <property type="entry name" value="PBP1_LacI_sugar_binding-like"/>
    <property type="match status" value="1"/>
</dbReference>
<dbReference type="GO" id="GO:0003700">
    <property type="term" value="F:DNA-binding transcription factor activity"/>
    <property type="evidence" value="ECO:0007669"/>
    <property type="project" value="TreeGrafter"/>
</dbReference>
<dbReference type="GO" id="GO:0000976">
    <property type="term" value="F:transcription cis-regulatory region binding"/>
    <property type="evidence" value="ECO:0007669"/>
    <property type="project" value="TreeGrafter"/>
</dbReference>
<accession>C6LEV1</accession>
<dbReference type="SMART" id="SM00354">
    <property type="entry name" value="HTH_LACI"/>
    <property type="match status" value="1"/>
</dbReference>
<evidence type="ECO:0000259" key="4">
    <source>
        <dbReference type="PROSITE" id="PS50932"/>
    </source>
</evidence>
<dbReference type="Proteomes" id="UP000005561">
    <property type="component" value="Unassembled WGS sequence"/>
</dbReference>
<keyword evidence="2" id="KW-0238">DNA-binding</keyword>